<dbReference type="GO" id="GO:0015661">
    <property type="term" value="F:L-lysine efflux transmembrane transporter activity"/>
    <property type="evidence" value="ECO:0007669"/>
    <property type="project" value="InterPro"/>
</dbReference>
<dbReference type="AlphaFoldDB" id="A0A413VFG9"/>
<dbReference type="InterPro" id="IPR005642">
    <property type="entry name" value="LysO"/>
</dbReference>
<comment type="caution">
    <text evidence="2">The sequence shown here is derived from an EMBL/GenBank/DDBJ whole genome shotgun (WGS) entry which is preliminary data.</text>
</comment>
<keyword evidence="1" id="KW-0812">Transmembrane</keyword>
<protein>
    <submittedName>
        <fullName evidence="2">DUF340 domain-containing protein</fullName>
    </submittedName>
</protein>
<sequence length="96" mass="10554">MFIFTIIGLMGSGVLLGYLSRKRNLNIVHRIITWLIWILLFLLGTEVGGNKMILEGLHTIGLEALVITLAAVAGSVLGAWGLWLFISYRDVKGGKE</sequence>
<accession>A0A413VFG9</accession>
<dbReference type="Pfam" id="PF03956">
    <property type="entry name" value="Lys_export"/>
    <property type="match status" value="1"/>
</dbReference>
<keyword evidence="1" id="KW-0472">Membrane</keyword>
<name>A0A413VFG9_9BACE</name>
<keyword evidence="1" id="KW-1133">Transmembrane helix</keyword>
<evidence type="ECO:0000313" key="3">
    <source>
        <dbReference type="Proteomes" id="UP000284379"/>
    </source>
</evidence>
<gene>
    <name evidence="2" type="ORF">DW888_17105</name>
</gene>
<reference evidence="2 3" key="1">
    <citation type="submission" date="2018-08" db="EMBL/GenBank/DDBJ databases">
        <title>A genome reference for cultivated species of the human gut microbiota.</title>
        <authorList>
            <person name="Zou Y."/>
            <person name="Xue W."/>
            <person name="Luo G."/>
        </authorList>
    </citation>
    <scope>NUCLEOTIDE SEQUENCE [LARGE SCALE GENOMIC DNA]</scope>
    <source>
        <strain evidence="2 3">AM40-30BH</strain>
    </source>
</reference>
<organism evidence="2 3">
    <name type="scientific">Bacteroides nordii</name>
    <dbReference type="NCBI Taxonomy" id="291645"/>
    <lineage>
        <taxon>Bacteria</taxon>
        <taxon>Pseudomonadati</taxon>
        <taxon>Bacteroidota</taxon>
        <taxon>Bacteroidia</taxon>
        <taxon>Bacteroidales</taxon>
        <taxon>Bacteroidaceae</taxon>
        <taxon>Bacteroides</taxon>
    </lineage>
</organism>
<evidence type="ECO:0000313" key="2">
    <source>
        <dbReference type="EMBL" id="RHB32336.1"/>
    </source>
</evidence>
<proteinExistence type="predicted"/>
<feature type="transmembrane region" description="Helical" evidence="1">
    <location>
        <begin position="27"/>
        <end position="44"/>
    </location>
</feature>
<feature type="transmembrane region" description="Helical" evidence="1">
    <location>
        <begin position="64"/>
        <end position="86"/>
    </location>
</feature>
<dbReference type="Proteomes" id="UP000284379">
    <property type="component" value="Unassembled WGS sequence"/>
</dbReference>
<dbReference type="EMBL" id="QSGO01000019">
    <property type="protein sequence ID" value="RHB32336.1"/>
    <property type="molecule type" value="Genomic_DNA"/>
</dbReference>
<evidence type="ECO:0000256" key="1">
    <source>
        <dbReference type="SAM" id="Phobius"/>
    </source>
</evidence>